<keyword evidence="2" id="KW-1185">Reference proteome</keyword>
<organism evidence="1 2">
    <name type="scientific">Roseiarcus fermentans</name>
    <dbReference type="NCBI Taxonomy" id="1473586"/>
    <lineage>
        <taxon>Bacteria</taxon>
        <taxon>Pseudomonadati</taxon>
        <taxon>Pseudomonadota</taxon>
        <taxon>Alphaproteobacteria</taxon>
        <taxon>Hyphomicrobiales</taxon>
        <taxon>Roseiarcaceae</taxon>
        <taxon>Roseiarcus</taxon>
    </lineage>
</organism>
<proteinExistence type="predicted"/>
<dbReference type="Proteomes" id="UP000253529">
    <property type="component" value="Unassembled WGS sequence"/>
</dbReference>
<sequence length="112" mass="11095">MGPPDDAPLRIATLCTAAFSAVLGAMAPCDAGVGRTPGGCVAVVNAAALKAMGQTGPLGQMQIWGDPVVFGPNLVRVNVDVFGGGEYDVDVVIGAGCNVLSVTTRLASNGPP</sequence>
<comment type="caution">
    <text evidence="1">The sequence shown here is derived from an EMBL/GenBank/DDBJ whole genome shotgun (WGS) entry which is preliminary data.</text>
</comment>
<gene>
    <name evidence="1" type="ORF">DFR50_14035</name>
</gene>
<accession>A0A366EP18</accession>
<dbReference type="AlphaFoldDB" id="A0A366EP18"/>
<protein>
    <submittedName>
        <fullName evidence="1">Uncharacterized protein</fullName>
    </submittedName>
</protein>
<reference evidence="1 2" key="1">
    <citation type="submission" date="2018-06" db="EMBL/GenBank/DDBJ databases">
        <title>Genomic Encyclopedia of Type Strains, Phase IV (KMG-IV): sequencing the most valuable type-strain genomes for metagenomic binning, comparative biology and taxonomic classification.</title>
        <authorList>
            <person name="Goeker M."/>
        </authorList>
    </citation>
    <scope>NUCLEOTIDE SEQUENCE [LARGE SCALE GENOMIC DNA]</scope>
    <source>
        <strain evidence="1 2">DSM 24875</strain>
    </source>
</reference>
<evidence type="ECO:0000313" key="1">
    <source>
        <dbReference type="EMBL" id="RBP04162.1"/>
    </source>
</evidence>
<evidence type="ECO:0000313" key="2">
    <source>
        <dbReference type="Proteomes" id="UP000253529"/>
    </source>
</evidence>
<dbReference type="RefSeq" id="WP_113892231.1">
    <property type="nucleotide sequence ID" value="NZ_QNRK01000040.1"/>
</dbReference>
<name>A0A366EP18_9HYPH</name>
<dbReference type="EMBL" id="QNRK01000040">
    <property type="protein sequence ID" value="RBP04162.1"/>
    <property type="molecule type" value="Genomic_DNA"/>
</dbReference>